<accession>J3P0Y4</accession>
<dbReference type="GeneID" id="20347638"/>
<sequence length="303" mass="34126">MSEWHRLQAPTPPEDEEQTKRNMAKGRERITRIESAPGSRPCPCEPEPYVGIHSTTKSSVHTCDHCRAPSHRQIYMFSHVNHVNSLSHKFNPPYSQTYRRDTKGRLCCTVTPLFCGKIGKVRGGINVPERNILKTLGEDGRKNSEDMQEQKWERRPTDDHRIQLCTRWRFSFTTGLRICTQLHVLLEEGYFWHLHASCARGPVLESDLAAPRPEVRPTKPVRLSGNTRATADSLSIASTGCIALKVEIFLSPSLFFLGGSAHAKLSSQYCAALNDDACSWQKIRAGGVLRSTSPQRHVVTPQE</sequence>
<reference evidence="2" key="2">
    <citation type="submission" date="2010-07" db="EMBL/GenBank/DDBJ databases">
        <authorList>
            <consortium name="The Broad Institute Genome Sequencing Platform"/>
            <consortium name="Broad Institute Genome Sequencing Center for Infectious Disease"/>
            <person name="Ma L.-J."/>
            <person name="Dead R."/>
            <person name="Young S."/>
            <person name="Zeng Q."/>
            <person name="Koehrsen M."/>
            <person name="Alvarado L."/>
            <person name="Berlin A."/>
            <person name="Chapman S.B."/>
            <person name="Chen Z."/>
            <person name="Freedman E."/>
            <person name="Gellesch M."/>
            <person name="Goldberg J."/>
            <person name="Griggs A."/>
            <person name="Gujja S."/>
            <person name="Heilman E.R."/>
            <person name="Heiman D."/>
            <person name="Hepburn T."/>
            <person name="Howarth C."/>
            <person name="Jen D."/>
            <person name="Larson L."/>
            <person name="Mehta T."/>
            <person name="Neiman D."/>
            <person name="Pearson M."/>
            <person name="Roberts A."/>
            <person name="Saif S."/>
            <person name="Shea T."/>
            <person name="Shenoy N."/>
            <person name="Sisk P."/>
            <person name="Stolte C."/>
            <person name="Sykes S."/>
            <person name="Walk T."/>
            <person name="White J."/>
            <person name="Yandava C."/>
            <person name="Haas B."/>
            <person name="Nusbaum C."/>
            <person name="Birren B."/>
        </authorList>
    </citation>
    <scope>NUCLEOTIDE SEQUENCE</scope>
    <source>
        <strain evidence="2">R3-111a-1</strain>
    </source>
</reference>
<organism evidence="2">
    <name type="scientific">Gaeumannomyces tritici (strain R3-111a-1)</name>
    <name type="common">Wheat and barley take-all root rot fungus</name>
    <name type="synonym">Gaeumannomyces graminis var. tritici</name>
    <dbReference type="NCBI Taxonomy" id="644352"/>
    <lineage>
        <taxon>Eukaryota</taxon>
        <taxon>Fungi</taxon>
        <taxon>Dikarya</taxon>
        <taxon>Ascomycota</taxon>
        <taxon>Pezizomycotina</taxon>
        <taxon>Sordariomycetes</taxon>
        <taxon>Sordariomycetidae</taxon>
        <taxon>Magnaporthales</taxon>
        <taxon>Magnaporthaceae</taxon>
        <taxon>Gaeumannomyces</taxon>
    </lineage>
</organism>
<dbReference type="EnsemblFungi" id="EJT77268">
    <property type="protein sequence ID" value="EJT77268"/>
    <property type="gene ID" value="GGTG_07180"/>
</dbReference>
<keyword evidence="4" id="KW-1185">Reference proteome</keyword>
<proteinExistence type="predicted"/>
<gene>
    <name evidence="3" type="primary">20347638</name>
    <name evidence="2" type="ORF">GGTG_07180</name>
</gene>
<evidence type="ECO:0000313" key="2">
    <source>
        <dbReference type="EMBL" id="EJT77268.1"/>
    </source>
</evidence>
<name>J3P0Y4_GAET3</name>
<dbReference type="EMBL" id="GL385397">
    <property type="protein sequence ID" value="EJT77268.1"/>
    <property type="molecule type" value="Genomic_DNA"/>
</dbReference>
<reference evidence="3" key="5">
    <citation type="submission" date="2018-04" db="UniProtKB">
        <authorList>
            <consortium name="EnsemblFungi"/>
        </authorList>
    </citation>
    <scope>IDENTIFICATION</scope>
    <source>
        <strain evidence="3">R3-111a-1</strain>
    </source>
</reference>
<reference evidence="4" key="1">
    <citation type="submission" date="2010-07" db="EMBL/GenBank/DDBJ databases">
        <title>The genome sequence of Gaeumannomyces graminis var. tritici strain R3-111a-1.</title>
        <authorList>
            <consortium name="The Broad Institute Genome Sequencing Platform"/>
            <person name="Ma L.-J."/>
            <person name="Dead R."/>
            <person name="Young S."/>
            <person name="Zeng Q."/>
            <person name="Koehrsen M."/>
            <person name="Alvarado L."/>
            <person name="Berlin A."/>
            <person name="Chapman S.B."/>
            <person name="Chen Z."/>
            <person name="Freedman E."/>
            <person name="Gellesch M."/>
            <person name="Goldberg J."/>
            <person name="Griggs A."/>
            <person name="Gujja S."/>
            <person name="Heilman E.R."/>
            <person name="Heiman D."/>
            <person name="Hepburn T."/>
            <person name="Howarth C."/>
            <person name="Jen D."/>
            <person name="Larson L."/>
            <person name="Mehta T."/>
            <person name="Neiman D."/>
            <person name="Pearson M."/>
            <person name="Roberts A."/>
            <person name="Saif S."/>
            <person name="Shea T."/>
            <person name="Shenoy N."/>
            <person name="Sisk P."/>
            <person name="Stolte C."/>
            <person name="Sykes S."/>
            <person name="Walk T."/>
            <person name="White J."/>
            <person name="Yandava C."/>
            <person name="Haas B."/>
            <person name="Nusbaum C."/>
            <person name="Birren B."/>
        </authorList>
    </citation>
    <scope>NUCLEOTIDE SEQUENCE [LARGE SCALE GENOMIC DNA]</scope>
    <source>
        <strain evidence="4">R3-111a-1</strain>
    </source>
</reference>
<dbReference type="HOGENOM" id="CLU_918435_0_0_1"/>
<evidence type="ECO:0000256" key="1">
    <source>
        <dbReference type="SAM" id="MobiDB-lite"/>
    </source>
</evidence>
<protein>
    <submittedName>
        <fullName evidence="2 3">Uncharacterized protein</fullName>
    </submittedName>
</protein>
<dbReference type="VEuPathDB" id="FungiDB:GGTG_07180"/>
<dbReference type="AlphaFoldDB" id="J3P0Y4"/>
<reference evidence="3" key="4">
    <citation type="journal article" date="2015" name="G3 (Bethesda)">
        <title>Genome sequences of three phytopathogenic species of the Magnaporthaceae family of fungi.</title>
        <authorList>
            <person name="Okagaki L.H."/>
            <person name="Nunes C.C."/>
            <person name="Sailsbery J."/>
            <person name="Clay B."/>
            <person name="Brown D."/>
            <person name="John T."/>
            <person name="Oh Y."/>
            <person name="Young N."/>
            <person name="Fitzgerald M."/>
            <person name="Haas B.J."/>
            <person name="Zeng Q."/>
            <person name="Young S."/>
            <person name="Adiconis X."/>
            <person name="Fan L."/>
            <person name="Levin J.Z."/>
            <person name="Mitchell T.K."/>
            <person name="Okubara P.A."/>
            <person name="Farman M.L."/>
            <person name="Kohn L.M."/>
            <person name="Birren B."/>
            <person name="Ma L.-J."/>
            <person name="Dean R.A."/>
        </authorList>
    </citation>
    <scope>NUCLEOTIDE SEQUENCE</scope>
    <source>
        <strain evidence="3">R3-111a-1</strain>
    </source>
</reference>
<reference evidence="2" key="3">
    <citation type="submission" date="2010-09" db="EMBL/GenBank/DDBJ databases">
        <title>Annotation of Gaeumannomyces graminis var. tritici R3-111a-1.</title>
        <authorList>
            <consortium name="The Broad Institute Genome Sequencing Platform"/>
            <person name="Ma L.-J."/>
            <person name="Dead R."/>
            <person name="Young S.K."/>
            <person name="Zeng Q."/>
            <person name="Gargeya S."/>
            <person name="Fitzgerald M."/>
            <person name="Haas B."/>
            <person name="Abouelleil A."/>
            <person name="Alvarado L."/>
            <person name="Arachchi H.M."/>
            <person name="Berlin A."/>
            <person name="Brown A."/>
            <person name="Chapman S.B."/>
            <person name="Chen Z."/>
            <person name="Dunbar C."/>
            <person name="Freedman E."/>
            <person name="Gearin G."/>
            <person name="Gellesch M."/>
            <person name="Goldberg J."/>
            <person name="Griggs A."/>
            <person name="Gujja S."/>
            <person name="Heiman D."/>
            <person name="Howarth C."/>
            <person name="Larson L."/>
            <person name="Lui A."/>
            <person name="MacDonald P.J.P."/>
            <person name="Mehta T."/>
            <person name="Montmayeur A."/>
            <person name="Murphy C."/>
            <person name="Neiman D."/>
            <person name="Pearson M."/>
            <person name="Priest M."/>
            <person name="Roberts A."/>
            <person name="Saif S."/>
            <person name="Shea T."/>
            <person name="Shenoy N."/>
            <person name="Sisk P."/>
            <person name="Stolte C."/>
            <person name="Sykes S."/>
            <person name="Yandava C."/>
            <person name="Wortman J."/>
            <person name="Nusbaum C."/>
            <person name="Birren B."/>
        </authorList>
    </citation>
    <scope>NUCLEOTIDE SEQUENCE</scope>
    <source>
        <strain evidence="2">R3-111a-1</strain>
    </source>
</reference>
<dbReference type="RefSeq" id="XP_009223268.1">
    <property type="nucleotide sequence ID" value="XM_009225004.1"/>
</dbReference>
<feature type="region of interest" description="Disordered" evidence="1">
    <location>
        <begin position="1"/>
        <end position="39"/>
    </location>
</feature>
<evidence type="ECO:0000313" key="4">
    <source>
        <dbReference type="Proteomes" id="UP000006039"/>
    </source>
</evidence>
<evidence type="ECO:0000313" key="3">
    <source>
        <dbReference type="EnsemblFungi" id="EJT77268"/>
    </source>
</evidence>
<dbReference type="Proteomes" id="UP000006039">
    <property type="component" value="Unassembled WGS sequence"/>
</dbReference>